<evidence type="ECO:0000313" key="5">
    <source>
        <dbReference type="Proteomes" id="UP000305109"/>
    </source>
</evidence>
<feature type="domain" description="Carboxylesterase type B" evidence="3">
    <location>
        <begin position="72"/>
        <end position="555"/>
    </location>
</feature>
<organism evidence="4 5">
    <name type="scientific">Rhodococcus oryzae</name>
    <dbReference type="NCBI Taxonomy" id="2571143"/>
    <lineage>
        <taxon>Bacteria</taxon>
        <taxon>Bacillati</taxon>
        <taxon>Actinomycetota</taxon>
        <taxon>Actinomycetes</taxon>
        <taxon>Mycobacteriales</taxon>
        <taxon>Nocardiaceae</taxon>
        <taxon>Rhodococcus</taxon>
    </lineage>
</organism>
<proteinExistence type="inferred from homology"/>
<keyword evidence="5" id="KW-1185">Reference proteome</keyword>
<comment type="caution">
    <text evidence="4">The sequence shown here is derived from an EMBL/GenBank/DDBJ whole genome shotgun (WGS) entry which is preliminary data.</text>
</comment>
<keyword evidence="2" id="KW-0378">Hydrolase</keyword>
<evidence type="ECO:0000256" key="2">
    <source>
        <dbReference type="ARBA" id="ARBA00022801"/>
    </source>
</evidence>
<dbReference type="InterPro" id="IPR002018">
    <property type="entry name" value="CarbesteraseB"/>
</dbReference>
<dbReference type="PRINTS" id="PR00878">
    <property type="entry name" value="CHOLNESTRASE"/>
</dbReference>
<dbReference type="SUPFAM" id="SSF53474">
    <property type="entry name" value="alpha/beta-Hydrolases"/>
    <property type="match status" value="1"/>
</dbReference>
<dbReference type="Pfam" id="PF00135">
    <property type="entry name" value="COesterase"/>
    <property type="match status" value="1"/>
</dbReference>
<protein>
    <submittedName>
        <fullName evidence="4">Carboxylesterase/lipase family protein</fullName>
    </submittedName>
</protein>
<dbReference type="Proteomes" id="UP000305109">
    <property type="component" value="Unassembled WGS sequence"/>
</dbReference>
<dbReference type="EMBL" id="SUMD01000010">
    <property type="protein sequence ID" value="TJZ75869.1"/>
    <property type="molecule type" value="Genomic_DNA"/>
</dbReference>
<gene>
    <name evidence="4" type="ORF">FCG67_20030</name>
</gene>
<reference evidence="4 5" key="1">
    <citation type="submission" date="2019-04" db="EMBL/GenBank/DDBJ databases">
        <title>Rhodococcus oryzae sp. nov., a novel actinomycete isolated from rhizosphere soil of rice (Oryza sativa L.).</title>
        <authorList>
            <person name="Li C."/>
        </authorList>
    </citation>
    <scope>NUCLEOTIDE SEQUENCE [LARGE SCALE GENOMIC DNA]</scope>
    <source>
        <strain evidence="4 5">NEAU-CX67</strain>
    </source>
</reference>
<evidence type="ECO:0000313" key="4">
    <source>
        <dbReference type="EMBL" id="TJZ75869.1"/>
    </source>
</evidence>
<comment type="similarity">
    <text evidence="1">Belongs to the type-B carboxylesterase/lipase family.</text>
</comment>
<dbReference type="InterPro" id="IPR000997">
    <property type="entry name" value="Cholinesterase"/>
</dbReference>
<dbReference type="Gene3D" id="3.40.50.1820">
    <property type="entry name" value="alpha/beta hydrolase"/>
    <property type="match status" value="1"/>
</dbReference>
<dbReference type="InterPro" id="IPR029058">
    <property type="entry name" value="AB_hydrolase_fold"/>
</dbReference>
<dbReference type="InterPro" id="IPR050309">
    <property type="entry name" value="Type-B_Carboxylest/Lipase"/>
</dbReference>
<sequence length="576" mass="61725">MAPSQTTAVDGAVGLPDQRERLRAGCGCLPVPPPVPAGGRTSLVRWLGSRCEEAAVPTGLDVTATPAETLTVSARDGDARGYATGAVFAWKGIPYAAAGAARRFRTAVAPSPWLGERDCRDFGPIAPQAKTVQVPMEPGSVADEDCLSLNVWAPRPDGTPRPVMVWIHGGAYCVGSSSQSVYDGRRLAELGDVVVVTVNYRTGVLGFLDLSTFSTDEHPFETNIGLRDMIAAFEWVRDCIAAFGGDPDNVTAFGESSGAGSITTLMTSPRAEGLFQKAIVQSAPATSVYGAERAASVARRFLEIVGVSEDEAGRLCELPIEKLTAAGDVLLDEVTTSVPGTLSMAPVVDGYLVPRYPVAAFQKGFAHRIPLIIGTNKDEASIFRLTRSPIMPVTADTVNQMFTAIAADHPKLPAIRVAEIISAYPDWSKPSGALAVSRDAAFRMPCLWIADAHSKHSPTWVYRFDHATPMLWAARVGAGHATELPYVFGNFGTLNHDPTFWLGGRKAALEVSGRVQRRWLAFAQHGVPAALDASKHWAPYREDTRATLLIDKTDTLASDPDKELRAAWGDKVMGFR</sequence>
<dbReference type="PANTHER" id="PTHR11559">
    <property type="entry name" value="CARBOXYLESTERASE"/>
    <property type="match status" value="1"/>
</dbReference>
<name>A0ABY2RHL2_9NOCA</name>
<accession>A0ABY2RHL2</accession>
<evidence type="ECO:0000256" key="1">
    <source>
        <dbReference type="ARBA" id="ARBA00005964"/>
    </source>
</evidence>
<evidence type="ECO:0000259" key="3">
    <source>
        <dbReference type="Pfam" id="PF00135"/>
    </source>
</evidence>